<dbReference type="Gene3D" id="3.40.50.300">
    <property type="entry name" value="P-loop containing nucleotide triphosphate hydrolases"/>
    <property type="match status" value="1"/>
</dbReference>
<accession>A0A2N0XAL8</accession>
<gene>
    <name evidence="7" type="ORF">CXB45_00940</name>
</gene>
<dbReference type="PANTHER" id="PTHR43394:SF1">
    <property type="entry name" value="ATP-BINDING CASSETTE SUB-FAMILY B MEMBER 10, MITOCHONDRIAL"/>
    <property type="match status" value="1"/>
</dbReference>
<evidence type="ECO:0000256" key="1">
    <source>
        <dbReference type="ARBA" id="ARBA00004651"/>
    </source>
</evidence>
<dbReference type="InterPro" id="IPR027417">
    <property type="entry name" value="P-loop_NTPase"/>
</dbReference>
<proteinExistence type="predicted"/>
<name>A0A2N0XAL8_9CORY</name>
<dbReference type="Pfam" id="PF00005">
    <property type="entry name" value="ABC_tran"/>
    <property type="match status" value="1"/>
</dbReference>
<dbReference type="InterPro" id="IPR011527">
    <property type="entry name" value="ABC1_TM_dom"/>
</dbReference>
<dbReference type="Pfam" id="PF00664">
    <property type="entry name" value="ABC_membrane"/>
    <property type="match status" value="1"/>
</dbReference>
<feature type="transmembrane region" description="Helical" evidence="5">
    <location>
        <begin position="253"/>
        <end position="273"/>
    </location>
</feature>
<dbReference type="PROSITE" id="PS50929">
    <property type="entry name" value="ABC_TM1F"/>
    <property type="match status" value="1"/>
</dbReference>
<dbReference type="AlphaFoldDB" id="A0A2N0XAL8"/>
<keyword evidence="4 5" id="KW-0472">Membrane</keyword>
<dbReference type="OrthoDB" id="4966664at2"/>
<dbReference type="EMBL" id="PJAF01000001">
    <property type="protein sequence ID" value="PKF69758.1"/>
    <property type="molecule type" value="Genomic_DNA"/>
</dbReference>
<feature type="transmembrane region" description="Helical" evidence="5">
    <location>
        <begin position="225"/>
        <end position="247"/>
    </location>
</feature>
<dbReference type="GO" id="GO:0016887">
    <property type="term" value="F:ATP hydrolysis activity"/>
    <property type="evidence" value="ECO:0007669"/>
    <property type="project" value="InterPro"/>
</dbReference>
<dbReference type="GO" id="GO:0015421">
    <property type="term" value="F:ABC-type oligopeptide transporter activity"/>
    <property type="evidence" value="ECO:0007669"/>
    <property type="project" value="TreeGrafter"/>
</dbReference>
<evidence type="ECO:0000259" key="6">
    <source>
        <dbReference type="PROSITE" id="PS50929"/>
    </source>
</evidence>
<feature type="transmembrane region" description="Helical" evidence="5">
    <location>
        <begin position="143"/>
        <end position="162"/>
    </location>
</feature>
<dbReference type="GO" id="GO:0005524">
    <property type="term" value="F:ATP binding"/>
    <property type="evidence" value="ECO:0007669"/>
    <property type="project" value="InterPro"/>
</dbReference>
<dbReference type="InterPro" id="IPR003439">
    <property type="entry name" value="ABC_transporter-like_ATP-bd"/>
</dbReference>
<protein>
    <recommendedName>
        <fullName evidence="6">ABC transmembrane type-1 domain-containing protein</fullName>
    </recommendedName>
</protein>
<dbReference type="InterPro" id="IPR036640">
    <property type="entry name" value="ABC1_TM_sf"/>
</dbReference>
<dbReference type="SUPFAM" id="SSF52540">
    <property type="entry name" value="P-loop containing nucleoside triphosphate hydrolases"/>
    <property type="match status" value="1"/>
</dbReference>
<dbReference type="InterPro" id="IPR017871">
    <property type="entry name" value="ABC_transporter-like_CS"/>
</dbReference>
<dbReference type="SUPFAM" id="SSF90123">
    <property type="entry name" value="ABC transporter transmembrane region"/>
    <property type="match status" value="1"/>
</dbReference>
<reference evidence="7 8" key="1">
    <citation type="submission" date="2017-12" db="EMBL/GenBank/DDBJ databases">
        <title>Corynebacterium mastitidis 16-1433 Genome.</title>
        <authorList>
            <person name="Gulvik C.A."/>
        </authorList>
    </citation>
    <scope>NUCLEOTIDE SEQUENCE [LARGE SCALE GENOMIC DNA]</scope>
    <source>
        <strain evidence="7 8">16-1433</strain>
    </source>
</reference>
<keyword evidence="2 5" id="KW-0812">Transmembrane</keyword>
<dbReference type="InterPro" id="IPR039421">
    <property type="entry name" value="Type_1_exporter"/>
</dbReference>
<feature type="transmembrane region" description="Helical" evidence="5">
    <location>
        <begin position="48"/>
        <end position="67"/>
    </location>
</feature>
<feature type="domain" description="ABC transmembrane type-1" evidence="6">
    <location>
        <begin position="14"/>
        <end position="279"/>
    </location>
</feature>
<evidence type="ECO:0000256" key="5">
    <source>
        <dbReference type="SAM" id="Phobius"/>
    </source>
</evidence>
<dbReference type="RefSeq" id="WP_101172770.1">
    <property type="nucleotide sequence ID" value="NZ_JAKRKB010000001.1"/>
</dbReference>
<dbReference type="PROSITE" id="PS00211">
    <property type="entry name" value="ABC_TRANSPORTER_1"/>
    <property type="match status" value="1"/>
</dbReference>
<comment type="subcellular location">
    <subcellularLocation>
        <location evidence="1">Cell membrane</location>
        <topology evidence="1">Multi-pass membrane protein</topology>
    </subcellularLocation>
</comment>
<evidence type="ECO:0000313" key="8">
    <source>
        <dbReference type="Proteomes" id="UP000233249"/>
    </source>
</evidence>
<keyword evidence="3 5" id="KW-1133">Transmembrane helix</keyword>
<dbReference type="Proteomes" id="UP000233249">
    <property type="component" value="Unassembled WGS sequence"/>
</dbReference>
<evidence type="ECO:0000256" key="4">
    <source>
        <dbReference type="ARBA" id="ARBA00023136"/>
    </source>
</evidence>
<comment type="caution">
    <text evidence="7">The sequence shown here is derived from an EMBL/GenBank/DDBJ whole genome shotgun (WGS) entry which is preliminary data.</text>
</comment>
<dbReference type="Gene3D" id="1.20.1560.10">
    <property type="entry name" value="ABC transporter type 1, transmembrane domain"/>
    <property type="match status" value="1"/>
</dbReference>
<evidence type="ECO:0000313" key="7">
    <source>
        <dbReference type="EMBL" id="PKF69758.1"/>
    </source>
</evidence>
<feature type="transmembrane region" description="Helical" evidence="5">
    <location>
        <begin position="115"/>
        <end position="137"/>
    </location>
</feature>
<evidence type="ECO:0000256" key="3">
    <source>
        <dbReference type="ARBA" id="ARBA00022989"/>
    </source>
</evidence>
<evidence type="ECO:0000256" key="2">
    <source>
        <dbReference type="ARBA" id="ARBA00022692"/>
    </source>
</evidence>
<dbReference type="PANTHER" id="PTHR43394">
    <property type="entry name" value="ATP-DEPENDENT PERMEASE MDL1, MITOCHONDRIAL"/>
    <property type="match status" value="1"/>
</dbReference>
<sequence length="443" mass="46579">MLFLLRTIVSRRALLAGALMSLSFVCNGLTPVVVGRAIDHSIASWEPLWPWLAALLGLFAVNALCAWRGRCLALRAVQEKDHELRMRVTDRLDAGMAPGAFLSVASVDTRRVADAVMLMVFPVAEVASILYASVALVTVSVPLGLAVLCGGPLIVWVSLRAARPLRRTAVARQASVARAASVATSILGGLRTLKGLGVTGAAARRYGDASEEAYRRAVAANAAHARLNATTDAVGLLYVVGIALAAARMDLSIGQLIAVVGIAQFIIHPMTMLGKNIASRWAAAQASAERIRAVLNAPPAPTPAEVPEGSGLEVRSGECPYASGPGVIVAPRRAHLFDGTVYENVHPDPERARHALWVAAGSEIPNKDVGEGGAALSGGQRQRVALARAIATRAPILVLNEPTTAVDSVTEHTIARRVRAERSGLTTLVYSEAPAWREAACSP</sequence>
<organism evidence="7 8">
    <name type="scientific">Corynebacterium mastitidis</name>
    <dbReference type="NCBI Taxonomy" id="161890"/>
    <lineage>
        <taxon>Bacteria</taxon>
        <taxon>Bacillati</taxon>
        <taxon>Actinomycetota</taxon>
        <taxon>Actinomycetes</taxon>
        <taxon>Mycobacteriales</taxon>
        <taxon>Corynebacteriaceae</taxon>
        <taxon>Corynebacterium</taxon>
    </lineage>
</organism>
<dbReference type="STRING" id="1121365.GCA_000375365_01723"/>
<dbReference type="GO" id="GO:0005886">
    <property type="term" value="C:plasma membrane"/>
    <property type="evidence" value="ECO:0007669"/>
    <property type="project" value="UniProtKB-SubCell"/>
</dbReference>